<proteinExistence type="predicted"/>
<reference evidence="2" key="1">
    <citation type="journal article" date="2018" name="MSphere">
        <title>Ultrasensitive Capture of Human Herpes Simplex Virus Genomes Directly from Clinical Samples Reveals Extraordinarily Limited Evolution in Cell Culture.</title>
        <authorList>
            <person name="Greninger A.L."/>
            <person name="Roychoudhury P."/>
            <person name="Xie H."/>
            <person name="Casto A."/>
            <person name="Cent A."/>
            <person name="Pepper G."/>
            <person name="Koelle D.M."/>
            <person name="Huang M.L."/>
            <person name="Wald A."/>
            <person name="Johnston C."/>
            <person name="Jerome K.R."/>
        </authorList>
    </citation>
    <scope>NUCLEOTIDE SEQUENCE</scope>
    <source>
        <strain evidence="2">2006-57630</strain>
    </source>
</reference>
<feature type="compositionally biased region" description="Low complexity" evidence="1">
    <location>
        <begin position="23"/>
        <end position="36"/>
    </location>
</feature>
<feature type="compositionally biased region" description="Low complexity" evidence="1">
    <location>
        <begin position="46"/>
        <end position="62"/>
    </location>
</feature>
<dbReference type="EMBL" id="MG999840">
    <property type="protein sequence ID" value="AWW07963.1"/>
    <property type="molecule type" value="Genomic_DNA"/>
</dbReference>
<evidence type="ECO:0000256" key="1">
    <source>
        <dbReference type="SAM" id="MobiDB-lite"/>
    </source>
</evidence>
<organismHost>
    <name type="scientific">Homo sapiens</name>
    <name type="common">Human</name>
    <dbReference type="NCBI Taxonomy" id="9606"/>
</organismHost>
<evidence type="ECO:0000313" key="2">
    <source>
        <dbReference type="EMBL" id="AWW07963.1"/>
    </source>
</evidence>
<name>A0A2Z4GZR8_HHV1</name>
<organism evidence="2">
    <name type="scientific">Human herpesvirus 1</name>
    <name type="common">HHV-1</name>
    <name type="synonym">Human herpes simplex virus 1</name>
    <dbReference type="NCBI Taxonomy" id="10298"/>
    <lineage>
        <taxon>Viruses</taxon>
        <taxon>Duplodnaviria</taxon>
        <taxon>Heunggongvirae</taxon>
        <taxon>Peploviricota</taxon>
        <taxon>Herviviricetes</taxon>
        <taxon>Herpesvirales</taxon>
        <taxon>Orthoherpesviridae</taxon>
        <taxon>Alphaherpesvirinae</taxon>
        <taxon>Simplexvirus</taxon>
        <taxon>Simplexvirus humanalpha1</taxon>
    </lineage>
</organism>
<protein>
    <submittedName>
        <fullName evidence="2">Uncharacterized protein</fullName>
    </submittedName>
</protein>
<accession>A0A2Z4GZR8</accession>
<sequence>MRAVKATSAAMSKGGRTGRGWRRGTSSAGKRSSSSACPAGDSWWGRTTRSAAQASVRAVASAEDSSGGRARRPPHATEFS</sequence>
<feature type="region of interest" description="Disordered" evidence="1">
    <location>
        <begin position="1"/>
        <end position="80"/>
    </location>
</feature>